<feature type="transmembrane region" description="Helical" evidence="10">
    <location>
        <begin position="330"/>
        <end position="351"/>
    </location>
</feature>
<accession>A0ABD1AS10</accession>
<feature type="transmembrane region" description="Helical" evidence="10">
    <location>
        <begin position="287"/>
        <end position="310"/>
    </location>
</feature>
<dbReference type="AlphaFoldDB" id="A0ABD1AS10"/>
<evidence type="ECO:0000259" key="11">
    <source>
        <dbReference type="Pfam" id="PF00999"/>
    </source>
</evidence>
<evidence type="ECO:0000256" key="9">
    <source>
        <dbReference type="ARBA" id="ARBA00038341"/>
    </source>
</evidence>
<feature type="transmembrane region" description="Helical" evidence="10">
    <location>
        <begin position="90"/>
        <end position="109"/>
    </location>
</feature>
<dbReference type="InterPro" id="IPR038770">
    <property type="entry name" value="Na+/solute_symporter_sf"/>
</dbReference>
<sequence>MNTFNGTWWTNLVWRGYALSEDGTRFCETLPTKINSYGLSEKILHNSLGLYFWEYPLPNLELMILSVFLFWQFFDILFKVSNIPIPKIPSMMLGGVVINLFSYTSQGSLLHQMFFSDDGRPKLAETGGAFGFAMYWFLKGVTIDFGMLKKTEPRTALIGVTTLVIPCISGYILMRTRKHFGKLALSEYQYIQIMLLYSVSSFAGVNDLLKDLKINHSEFGRIVQSCAAITDIVIFIITAGARLFTGKEGLLHVLTVIAIVVFLFYIVWPVMFWIIKQTPEGTVKDVYIYLVMAMAYLVYMFWLRFFWFTTYGWFIIGLATPSGPPLGSALIQRFECFTVGVFLPIFASLSMTQLDIPWLMREILKLKHMEGFTYEAISLILVLVMVKFFVTVLTAFAVKIPYRASIVLALVLINRCIFELGYLGYIVELHKFDNKCFTVAATSVLVSSLLIPIAIDLMYAPQQIFSCYQDRNLVTLNYDCKLKTLVCIHKPDHITSMVNFVEVFHPTQDSQLECNVLHLVELMGQANPTFISHQMQKPMVGTRSCSNNIIAAFINLCSYFTDEAMSIDIFTSASLVDHMHEDLCWLALDKSVDLIVLPFHRSWSVDRSTVVSDDKAMQKLNRNVLKRASCSVGIFVYRKPLWESQMAGSCYKVCTIFVGGKDDREALAFTNRIKRNKLTSITILRFIPQLSTDKSDELVQKLDMEDIKEIIKKEEGSSDKEYSMTCIDKKVKEGAETSMILRSMAYDYDLFIVGRSSGMNSAVTEGLNEWTEYEELGAIGDVIALKEFPSRASVLVLQQQQY</sequence>
<feature type="transmembrane region" description="Helical" evidence="10">
    <location>
        <begin position="372"/>
        <end position="398"/>
    </location>
</feature>
<evidence type="ECO:0000256" key="10">
    <source>
        <dbReference type="SAM" id="Phobius"/>
    </source>
</evidence>
<evidence type="ECO:0000256" key="2">
    <source>
        <dbReference type="ARBA" id="ARBA00022448"/>
    </source>
</evidence>
<dbReference type="EMBL" id="JBANAX010000415">
    <property type="protein sequence ID" value="KAL1209547.1"/>
    <property type="molecule type" value="Genomic_DNA"/>
</dbReference>
<feature type="transmembrane region" description="Helical" evidence="10">
    <location>
        <begin position="437"/>
        <end position="459"/>
    </location>
</feature>
<feature type="transmembrane region" description="Helical" evidence="10">
    <location>
        <begin position="250"/>
        <end position="275"/>
    </location>
</feature>
<evidence type="ECO:0000313" key="12">
    <source>
        <dbReference type="EMBL" id="KAL1209547.1"/>
    </source>
</evidence>
<keyword evidence="7" id="KW-0406">Ion transport</keyword>
<dbReference type="InterPro" id="IPR006153">
    <property type="entry name" value="Cation/H_exchanger_TM"/>
</dbReference>
<dbReference type="GO" id="GO:0016020">
    <property type="term" value="C:membrane"/>
    <property type="evidence" value="ECO:0007669"/>
    <property type="project" value="UniProtKB-SubCell"/>
</dbReference>
<feature type="transmembrane region" description="Helical" evidence="10">
    <location>
        <begin position="60"/>
        <end position="78"/>
    </location>
</feature>
<comment type="similarity">
    <text evidence="9">Belongs to the monovalent cation:proton antiporter 2 (CPA2) transporter (TC 2.A.37) family. CHX (TC 2.A.37.4) subfamily.</text>
</comment>
<dbReference type="PANTHER" id="PTHR32468">
    <property type="entry name" value="CATION/H + ANTIPORTER"/>
    <property type="match status" value="1"/>
</dbReference>
<name>A0ABD1AS10_CARAN</name>
<feature type="transmembrane region" description="Helical" evidence="10">
    <location>
        <begin position="129"/>
        <end position="148"/>
    </location>
</feature>
<evidence type="ECO:0000256" key="6">
    <source>
        <dbReference type="ARBA" id="ARBA00022989"/>
    </source>
</evidence>
<keyword evidence="6 10" id="KW-1133">Transmembrane helix</keyword>
<feature type="transmembrane region" description="Helical" evidence="10">
    <location>
        <begin position="221"/>
        <end position="244"/>
    </location>
</feature>
<comment type="caution">
    <text evidence="12">The sequence shown here is derived from an EMBL/GenBank/DDBJ whole genome shotgun (WGS) entry which is preliminary data.</text>
</comment>
<keyword evidence="4 10" id="KW-0812">Transmembrane</keyword>
<reference evidence="12 13" key="1">
    <citation type="submission" date="2024-04" db="EMBL/GenBank/DDBJ databases">
        <title>Genome assembly C_amara_ONT_v2.</title>
        <authorList>
            <person name="Yant L."/>
            <person name="Moore C."/>
            <person name="Slenker M."/>
        </authorList>
    </citation>
    <scope>NUCLEOTIDE SEQUENCE [LARGE SCALE GENOMIC DNA]</scope>
    <source>
        <tissue evidence="12">Leaf</tissue>
    </source>
</reference>
<organism evidence="12 13">
    <name type="scientific">Cardamine amara subsp. amara</name>
    <dbReference type="NCBI Taxonomy" id="228776"/>
    <lineage>
        <taxon>Eukaryota</taxon>
        <taxon>Viridiplantae</taxon>
        <taxon>Streptophyta</taxon>
        <taxon>Embryophyta</taxon>
        <taxon>Tracheophyta</taxon>
        <taxon>Spermatophyta</taxon>
        <taxon>Magnoliopsida</taxon>
        <taxon>eudicotyledons</taxon>
        <taxon>Gunneridae</taxon>
        <taxon>Pentapetalae</taxon>
        <taxon>rosids</taxon>
        <taxon>malvids</taxon>
        <taxon>Brassicales</taxon>
        <taxon>Brassicaceae</taxon>
        <taxon>Cardamineae</taxon>
        <taxon>Cardamine</taxon>
    </lineage>
</organism>
<dbReference type="InterPro" id="IPR050794">
    <property type="entry name" value="CPA2_transporter"/>
</dbReference>
<dbReference type="Pfam" id="PF00999">
    <property type="entry name" value="Na_H_Exchanger"/>
    <property type="match status" value="1"/>
</dbReference>
<dbReference type="PANTHER" id="PTHR32468:SF73">
    <property type="entry name" value="CATION_H(+) ANTIPORTER 6A-RELATED"/>
    <property type="match status" value="1"/>
</dbReference>
<evidence type="ECO:0000256" key="5">
    <source>
        <dbReference type="ARBA" id="ARBA00022958"/>
    </source>
</evidence>
<dbReference type="Proteomes" id="UP001558713">
    <property type="component" value="Unassembled WGS sequence"/>
</dbReference>
<evidence type="ECO:0000313" key="13">
    <source>
        <dbReference type="Proteomes" id="UP001558713"/>
    </source>
</evidence>
<keyword evidence="3" id="KW-0633">Potassium transport</keyword>
<evidence type="ECO:0000256" key="4">
    <source>
        <dbReference type="ARBA" id="ARBA00022692"/>
    </source>
</evidence>
<dbReference type="GO" id="GO:0006813">
    <property type="term" value="P:potassium ion transport"/>
    <property type="evidence" value="ECO:0007669"/>
    <property type="project" value="UniProtKB-KW"/>
</dbReference>
<evidence type="ECO:0000256" key="1">
    <source>
        <dbReference type="ARBA" id="ARBA00004141"/>
    </source>
</evidence>
<keyword evidence="8 10" id="KW-0472">Membrane</keyword>
<evidence type="ECO:0000256" key="3">
    <source>
        <dbReference type="ARBA" id="ARBA00022538"/>
    </source>
</evidence>
<proteinExistence type="inferred from homology"/>
<protein>
    <submittedName>
        <fullName evidence="12">Cation/H(+) antiporter 7</fullName>
    </submittedName>
</protein>
<keyword evidence="2" id="KW-0813">Transport</keyword>
<evidence type="ECO:0000256" key="8">
    <source>
        <dbReference type="ARBA" id="ARBA00023136"/>
    </source>
</evidence>
<feature type="transmembrane region" description="Helical" evidence="10">
    <location>
        <begin position="404"/>
        <end position="425"/>
    </location>
</feature>
<dbReference type="Gene3D" id="1.20.1530.20">
    <property type="match status" value="1"/>
</dbReference>
<keyword evidence="13" id="KW-1185">Reference proteome</keyword>
<feature type="transmembrane region" description="Helical" evidence="10">
    <location>
        <begin position="155"/>
        <end position="174"/>
    </location>
</feature>
<feature type="domain" description="Cation/H+ exchanger transmembrane" evidence="11">
    <location>
        <begin position="78"/>
        <end position="455"/>
    </location>
</feature>
<evidence type="ECO:0000256" key="7">
    <source>
        <dbReference type="ARBA" id="ARBA00023065"/>
    </source>
</evidence>
<comment type="subcellular location">
    <subcellularLocation>
        <location evidence="1">Membrane</location>
        <topology evidence="1">Multi-pass membrane protein</topology>
    </subcellularLocation>
</comment>
<gene>
    <name evidence="12" type="ORF">V5N11_020448</name>
</gene>
<keyword evidence="5" id="KW-0630">Potassium</keyword>